<feature type="coiled-coil region" evidence="1">
    <location>
        <begin position="235"/>
        <end position="262"/>
    </location>
</feature>
<keyword evidence="1" id="KW-0175">Coiled coil</keyword>
<dbReference type="Proteomes" id="UP000051952">
    <property type="component" value="Unassembled WGS sequence"/>
</dbReference>
<reference evidence="3" key="1">
    <citation type="submission" date="2015-09" db="EMBL/GenBank/DDBJ databases">
        <authorList>
            <consortium name="Pathogen Informatics"/>
        </authorList>
    </citation>
    <scope>NUCLEOTIDE SEQUENCE [LARGE SCALE GENOMIC DNA]</scope>
    <source>
        <strain evidence="3">Lake Konstanz</strain>
    </source>
</reference>
<keyword evidence="3" id="KW-1185">Reference proteome</keyword>
<name>A0A0S4KKF8_BODSA</name>
<evidence type="ECO:0000313" key="3">
    <source>
        <dbReference type="Proteomes" id="UP000051952"/>
    </source>
</evidence>
<sequence length="273" mass="31448">MQEELRQLRRTLEIRKSEIALTSKRVQDLEDLSRAMRGSSMLCDEQTRHLNTLEISLRSEVERGVVLQRELKQVQDAISEEDEGRAERRKRQLSSMAMLLKVADEMLQISHEAAASEPLPPRNTLKGLQKLGDDLVQSYDASTRALIENKQAYAESKEALQALHQECVQTIEDAAVENIKQRNALELEWKREEQELARELHAVRQRAKEAAFHHHRGSGLKFEPLLEERHSIAERRRAHQECLDLESEINKTEKERERAKVVNAKGRAALLAK</sequence>
<accession>A0A0S4KKF8</accession>
<evidence type="ECO:0000313" key="2">
    <source>
        <dbReference type="EMBL" id="CUI14831.1"/>
    </source>
</evidence>
<dbReference type="AlphaFoldDB" id="A0A0S4KKF8"/>
<gene>
    <name evidence="2" type="ORF">BSAL_17800c</name>
</gene>
<evidence type="ECO:0000256" key="1">
    <source>
        <dbReference type="SAM" id="Coils"/>
    </source>
</evidence>
<protein>
    <submittedName>
        <fullName evidence="2">Uncharacterized protein</fullName>
    </submittedName>
</protein>
<dbReference type="EMBL" id="CYKH01001680">
    <property type="protein sequence ID" value="CUI14831.1"/>
    <property type="molecule type" value="Genomic_DNA"/>
</dbReference>
<organism evidence="2 3">
    <name type="scientific">Bodo saltans</name>
    <name type="common">Flagellated protozoan</name>
    <dbReference type="NCBI Taxonomy" id="75058"/>
    <lineage>
        <taxon>Eukaryota</taxon>
        <taxon>Discoba</taxon>
        <taxon>Euglenozoa</taxon>
        <taxon>Kinetoplastea</taxon>
        <taxon>Metakinetoplastina</taxon>
        <taxon>Eubodonida</taxon>
        <taxon>Bodonidae</taxon>
        <taxon>Bodo</taxon>
    </lineage>
</organism>
<proteinExistence type="predicted"/>
<dbReference type="VEuPathDB" id="TriTrypDB:BSAL_17800c"/>